<feature type="compositionally biased region" description="Low complexity" evidence="2">
    <location>
        <begin position="267"/>
        <end position="281"/>
    </location>
</feature>
<name>A0ABD1FID9_HYPHA</name>
<feature type="region of interest" description="Disordered" evidence="2">
    <location>
        <begin position="1"/>
        <end position="30"/>
    </location>
</feature>
<feature type="coiled-coil region" evidence="1">
    <location>
        <begin position="35"/>
        <end position="65"/>
    </location>
</feature>
<reference evidence="3 4" key="1">
    <citation type="submission" date="2024-05" db="EMBL/GenBank/DDBJ databases">
        <title>Genetic variation in Jamaican populations of the coffee berry borer (Hypothenemus hampei).</title>
        <authorList>
            <person name="Errbii M."/>
            <person name="Myrie A."/>
        </authorList>
    </citation>
    <scope>NUCLEOTIDE SEQUENCE [LARGE SCALE GENOMIC DNA]</scope>
    <source>
        <strain evidence="3">JA-Hopewell-2020-01-JO</strain>
        <tissue evidence="3">Whole body</tissue>
    </source>
</reference>
<dbReference type="EMBL" id="JBDJPC010000001">
    <property type="protein sequence ID" value="KAL1518124.1"/>
    <property type="molecule type" value="Genomic_DNA"/>
</dbReference>
<accession>A0ABD1FID9</accession>
<evidence type="ECO:0000256" key="2">
    <source>
        <dbReference type="SAM" id="MobiDB-lite"/>
    </source>
</evidence>
<sequence>MRHVVSEETKEPEEESSTVSVNFTSDAPQLNPELKSALLKALSDLENEDDDLEESEEEKVVERARASAITIVTHDLNSNSNNSHPEDDIIKENAQFVLFQKSEPIQGTSITSLETTPIDPVKDAEHIITSASNSFIMDVTSRRNEVRSLTEDSKEIDQKRAGVNINAISNEESTKPSKITVVEKFSFGKAANVKPSDTKTTLTENQDLEITTAGNIIPEISTEESEAKVEQVQFFSAPLVAAFTVHQDELGQPKKVEPIYKNEPKTETSTPSSTSLFSTPQKQEELLQKFQSQQQSFIARNSFNQAISQNFNQFDPVFTEPDRSIVTKLATIDPSQLLAQNSPQPLLSKFTPNEAIQSPINFVQPNLVVPELKFNTKSNDVSLVQSLSFDPLVEAGKLPDNAKILPTKEPTGFHSFVKFPKFREPVRQNLVQTNNFANPATNFLHNQNNQPNRFVKQDAFQSFQNNIPPSQFPNQNRLLRQEQGTGNLGVVSIVPAQQPFPPKHEFEYFPDNNRFLRANIDFGLQPPQPNRFFNSQNTFLGPQNSNRFFRSNLEGVNFGFGQRLVGAQGSTNNNNRFLRSNQEGSLSRNRNSFGQGSVYQTYKYSSPFGFPNINIPTH</sequence>
<evidence type="ECO:0000313" key="4">
    <source>
        <dbReference type="Proteomes" id="UP001566132"/>
    </source>
</evidence>
<keyword evidence="1" id="KW-0175">Coiled coil</keyword>
<gene>
    <name evidence="3" type="ORF">ABEB36_001796</name>
</gene>
<dbReference type="AlphaFoldDB" id="A0ABD1FID9"/>
<feature type="region of interest" description="Disordered" evidence="2">
    <location>
        <begin position="258"/>
        <end position="281"/>
    </location>
</feature>
<dbReference type="Proteomes" id="UP001566132">
    <property type="component" value="Unassembled WGS sequence"/>
</dbReference>
<comment type="caution">
    <text evidence="3">The sequence shown here is derived from an EMBL/GenBank/DDBJ whole genome shotgun (WGS) entry which is preliminary data.</text>
</comment>
<proteinExistence type="predicted"/>
<keyword evidence="4" id="KW-1185">Reference proteome</keyword>
<evidence type="ECO:0000256" key="1">
    <source>
        <dbReference type="SAM" id="Coils"/>
    </source>
</evidence>
<organism evidence="3 4">
    <name type="scientific">Hypothenemus hampei</name>
    <name type="common">Coffee berry borer</name>
    <dbReference type="NCBI Taxonomy" id="57062"/>
    <lineage>
        <taxon>Eukaryota</taxon>
        <taxon>Metazoa</taxon>
        <taxon>Ecdysozoa</taxon>
        <taxon>Arthropoda</taxon>
        <taxon>Hexapoda</taxon>
        <taxon>Insecta</taxon>
        <taxon>Pterygota</taxon>
        <taxon>Neoptera</taxon>
        <taxon>Endopterygota</taxon>
        <taxon>Coleoptera</taxon>
        <taxon>Polyphaga</taxon>
        <taxon>Cucujiformia</taxon>
        <taxon>Curculionidae</taxon>
        <taxon>Scolytinae</taxon>
        <taxon>Hypothenemus</taxon>
    </lineage>
</organism>
<protein>
    <submittedName>
        <fullName evidence="3">Uncharacterized protein</fullName>
    </submittedName>
</protein>
<evidence type="ECO:0000313" key="3">
    <source>
        <dbReference type="EMBL" id="KAL1518124.1"/>
    </source>
</evidence>